<name>A0A9Q0RZ80_9DIPT</name>
<comment type="caution">
    <text evidence="3">The sequence shown here is derived from an EMBL/GenBank/DDBJ whole genome shotgun (WGS) entry which is preliminary data.</text>
</comment>
<feature type="compositionally biased region" description="Low complexity" evidence="1">
    <location>
        <begin position="502"/>
        <end position="514"/>
    </location>
</feature>
<accession>A0A9Q0RZ80</accession>
<organism evidence="3 4">
    <name type="scientific">Pseudolycoriella hygida</name>
    <dbReference type="NCBI Taxonomy" id="35572"/>
    <lineage>
        <taxon>Eukaryota</taxon>
        <taxon>Metazoa</taxon>
        <taxon>Ecdysozoa</taxon>
        <taxon>Arthropoda</taxon>
        <taxon>Hexapoda</taxon>
        <taxon>Insecta</taxon>
        <taxon>Pterygota</taxon>
        <taxon>Neoptera</taxon>
        <taxon>Endopterygota</taxon>
        <taxon>Diptera</taxon>
        <taxon>Nematocera</taxon>
        <taxon>Sciaroidea</taxon>
        <taxon>Sciaridae</taxon>
        <taxon>Pseudolycoriella</taxon>
    </lineage>
</organism>
<feature type="domain" description="PH" evidence="2">
    <location>
        <begin position="26"/>
        <end position="123"/>
    </location>
</feature>
<evidence type="ECO:0000256" key="1">
    <source>
        <dbReference type="SAM" id="MobiDB-lite"/>
    </source>
</evidence>
<dbReference type="SMART" id="SM00233">
    <property type="entry name" value="PH"/>
    <property type="match status" value="1"/>
</dbReference>
<feature type="region of interest" description="Disordered" evidence="1">
    <location>
        <begin position="502"/>
        <end position="542"/>
    </location>
</feature>
<keyword evidence="4" id="KW-1185">Reference proteome</keyword>
<feature type="compositionally biased region" description="Polar residues" evidence="1">
    <location>
        <begin position="316"/>
        <end position="327"/>
    </location>
</feature>
<dbReference type="InterPro" id="IPR001849">
    <property type="entry name" value="PH_domain"/>
</dbReference>
<dbReference type="InterPro" id="IPR011993">
    <property type="entry name" value="PH-like_dom_sf"/>
</dbReference>
<dbReference type="PROSITE" id="PS50003">
    <property type="entry name" value="PH_DOMAIN"/>
    <property type="match status" value="1"/>
</dbReference>
<sequence length="601" mass="68615">MKKFVVIKNAKMSSNNPDTQSQFTPQVKMSGYLKKKRNKMGGWRKLWFVLQNQLLLSYSSKEDYEKKLAPFKDVVSLVPGTTIRPTKGPRFIIETTTNLMLTYRCDDNKTCSEWISALVDSLTSSSQITLENKLAHQKKALMVSRSWDSICRLKGSRLPNIPIVNSTAKICKRNGLQANSKDKRITQRDASCDGVQNFRLHQNDQQAYQSYEVHRINSMFHRRIENDDRKLKKFSSSTVNHVNNNQMCTYQHQEYFQNCVGGRDAGPSMISYENCSIEEQIQGLSLDDEQCYSYPTSLTEENRPSTSSTDEKNATERNWNGNSQMPLSSSASIPCSSGGNANNSCEPIYAVVDLKNKYARRKMKEMENENAMDGQPERPRSFHVGSSDYEEILYLSNRAEINEDEEGENIYEPINIPEFSQKNPMWRYFSKINIDALVEITKWKKEKVDDGITFSDIRKRWGNHRKSIKNRMKKFYSKETTTKTVTNGNCCSDDDLGSQEASCSTSTSIRSSEGSPEKSETNANSLEVTDSGKHRSKGDRNLFGSLGRLRKSRTSLFLDEVAPRKKILISCGSDFRDELKSEMARRSDEAKMKDVCHGKFC</sequence>
<evidence type="ECO:0000259" key="2">
    <source>
        <dbReference type="PROSITE" id="PS50003"/>
    </source>
</evidence>
<dbReference type="AlphaFoldDB" id="A0A9Q0RZ80"/>
<dbReference type="SUPFAM" id="SSF50729">
    <property type="entry name" value="PH domain-like"/>
    <property type="match status" value="1"/>
</dbReference>
<dbReference type="Gene3D" id="2.30.29.30">
    <property type="entry name" value="Pleckstrin-homology domain (PH domain)/Phosphotyrosine-binding domain (PTB)"/>
    <property type="match status" value="1"/>
</dbReference>
<dbReference type="OrthoDB" id="2157866at2759"/>
<gene>
    <name evidence="3" type="primary">FGD5</name>
    <name evidence="3" type="ORF">Bhyg_10424</name>
</gene>
<evidence type="ECO:0000313" key="4">
    <source>
        <dbReference type="Proteomes" id="UP001151699"/>
    </source>
</evidence>
<feature type="compositionally biased region" description="Polar residues" evidence="1">
    <location>
        <begin position="295"/>
        <end position="308"/>
    </location>
</feature>
<dbReference type="Pfam" id="PF00169">
    <property type="entry name" value="PH"/>
    <property type="match status" value="1"/>
</dbReference>
<reference evidence="3" key="1">
    <citation type="submission" date="2022-07" db="EMBL/GenBank/DDBJ databases">
        <authorList>
            <person name="Trinca V."/>
            <person name="Uliana J.V.C."/>
            <person name="Torres T.T."/>
            <person name="Ward R.J."/>
            <person name="Monesi N."/>
        </authorList>
    </citation>
    <scope>NUCLEOTIDE SEQUENCE</scope>
    <source>
        <strain evidence="3">HSMRA1968</strain>
        <tissue evidence="3">Whole embryos</tissue>
    </source>
</reference>
<evidence type="ECO:0000313" key="3">
    <source>
        <dbReference type="EMBL" id="KAJ6637693.1"/>
    </source>
</evidence>
<feature type="region of interest" description="Disordered" evidence="1">
    <location>
        <begin position="295"/>
        <end position="336"/>
    </location>
</feature>
<dbReference type="Proteomes" id="UP001151699">
    <property type="component" value="Chromosome X"/>
</dbReference>
<dbReference type="EMBL" id="WJQU01000003">
    <property type="protein sequence ID" value="KAJ6637693.1"/>
    <property type="molecule type" value="Genomic_DNA"/>
</dbReference>
<proteinExistence type="predicted"/>
<protein>
    <submittedName>
        <fullName evidence="3">FYVE, RhoGEF and PH domain-containing protein 5</fullName>
    </submittedName>
</protein>